<evidence type="ECO:0000256" key="7">
    <source>
        <dbReference type="SAM" id="MobiDB-lite"/>
    </source>
</evidence>
<evidence type="ECO:0000256" key="8">
    <source>
        <dbReference type="SAM" id="Phobius"/>
    </source>
</evidence>
<evidence type="ECO:0000256" key="5">
    <source>
        <dbReference type="ARBA" id="ARBA00029447"/>
    </source>
</evidence>
<comment type="subcellular location">
    <subcellularLocation>
        <location evidence="1">Cell membrane</location>
    </subcellularLocation>
</comment>
<organism evidence="11 12">
    <name type="scientific">Oceanobacillus limi</name>
    <dbReference type="NCBI Taxonomy" id="930131"/>
    <lineage>
        <taxon>Bacteria</taxon>
        <taxon>Bacillati</taxon>
        <taxon>Bacillota</taxon>
        <taxon>Bacilli</taxon>
        <taxon>Bacillales</taxon>
        <taxon>Bacillaceae</taxon>
        <taxon>Oceanobacillus</taxon>
    </lineage>
</organism>
<evidence type="ECO:0000259" key="9">
    <source>
        <dbReference type="PROSITE" id="PS50111"/>
    </source>
</evidence>
<dbReference type="SMART" id="SM00283">
    <property type="entry name" value="MA"/>
    <property type="match status" value="1"/>
</dbReference>
<dbReference type="PRINTS" id="PR00260">
    <property type="entry name" value="CHEMTRNSDUCR"/>
</dbReference>
<dbReference type="InterPro" id="IPR004090">
    <property type="entry name" value="Chemotax_Me-accpt_rcpt"/>
</dbReference>
<dbReference type="EMBL" id="FOHE01000005">
    <property type="protein sequence ID" value="SET07998.1"/>
    <property type="molecule type" value="Genomic_DNA"/>
</dbReference>
<dbReference type="PANTHER" id="PTHR32089:SF114">
    <property type="entry name" value="METHYL-ACCEPTING CHEMOTAXIS PROTEIN MCPB"/>
    <property type="match status" value="1"/>
</dbReference>
<comment type="similarity">
    <text evidence="5">Belongs to the methyl-accepting chemotaxis (MCP) protein family.</text>
</comment>
<dbReference type="PROSITE" id="PS50885">
    <property type="entry name" value="HAMP"/>
    <property type="match status" value="1"/>
</dbReference>
<dbReference type="Pfam" id="PF00015">
    <property type="entry name" value="MCPsignal"/>
    <property type="match status" value="1"/>
</dbReference>
<dbReference type="Gene3D" id="6.10.340.10">
    <property type="match status" value="1"/>
</dbReference>
<dbReference type="InterPro" id="IPR024478">
    <property type="entry name" value="HlyB_4HB_MCP"/>
</dbReference>
<dbReference type="AlphaFoldDB" id="A0A1I0BLX2"/>
<evidence type="ECO:0000313" key="12">
    <source>
        <dbReference type="Proteomes" id="UP000198618"/>
    </source>
</evidence>
<protein>
    <submittedName>
        <fullName evidence="11">Methyl-accepting chemotaxis protein</fullName>
    </submittedName>
</protein>
<keyword evidence="2" id="KW-1003">Cell membrane</keyword>
<sequence length="564" mass="60729">MKKLFQLKSVRAKLLAGFSLVILLSLLMGAFNFLAVNDTVSNTKEIADKELPLLIADEKLAFDMAERTALLRGYLLYDDPSFRDKFEGQTDASIALENEILELSDSAEIEALIEKKIQWGTITDAVFKAYDRGDKELALEIMNNDVQPLSEELMDDLQGLAASREESINNRASEVIASGETTIIAGLILSGIIIVIGIVIAIFTARIITKPIKTLMERMKSIASGNLGNQPLDIKSKDEIGQLATATNEMNASMRELLTQINSVSEVVSTQSEELNQSANEVKSGSEQVATTMQELSTGSETQANSSSELASMMSSFTELVDKVNDNGSLIEKASGDVLSMTDEGSKLMTSSTDQMNKIDEIVKEAIQKVQGLDDQSQQISNLVTVIKDVAEQTNLLALNAAIEAARAGEHGKGFAVVADEVRKLAEQVSSSVTDITTIVTGIQTESNNVSNSLRGSYQEVESGKKSLQTTSETFSGITMYVTEMANSIKEASSNLSTIASNSQEMSSKIEDIAAISEESAAGIEQTSASSQQTSSAMEEVSGSSEQLAKLAEELNGLVRQFKL</sequence>
<keyword evidence="8" id="KW-0812">Transmembrane</keyword>
<proteinExistence type="inferred from homology"/>
<evidence type="ECO:0000256" key="4">
    <source>
        <dbReference type="ARBA" id="ARBA00023224"/>
    </source>
</evidence>
<feature type="compositionally biased region" description="Low complexity" evidence="7">
    <location>
        <begin position="521"/>
        <end position="537"/>
    </location>
</feature>
<evidence type="ECO:0000259" key="10">
    <source>
        <dbReference type="PROSITE" id="PS50885"/>
    </source>
</evidence>
<name>A0A1I0BLX2_9BACI</name>
<dbReference type="GO" id="GO:0005886">
    <property type="term" value="C:plasma membrane"/>
    <property type="evidence" value="ECO:0007669"/>
    <property type="project" value="UniProtKB-SubCell"/>
</dbReference>
<dbReference type="RefSeq" id="WP_090868342.1">
    <property type="nucleotide sequence ID" value="NZ_FOHE01000005.1"/>
</dbReference>
<reference evidence="11 12" key="1">
    <citation type="submission" date="2016-10" db="EMBL/GenBank/DDBJ databases">
        <authorList>
            <person name="de Groot N.N."/>
        </authorList>
    </citation>
    <scope>NUCLEOTIDE SEQUENCE [LARGE SCALE GENOMIC DNA]</scope>
    <source>
        <strain evidence="11 12">IBRC-M 10780</strain>
    </source>
</reference>
<dbReference type="GO" id="GO:0004888">
    <property type="term" value="F:transmembrane signaling receptor activity"/>
    <property type="evidence" value="ECO:0007669"/>
    <property type="project" value="InterPro"/>
</dbReference>
<evidence type="ECO:0000256" key="2">
    <source>
        <dbReference type="ARBA" id="ARBA00022475"/>
    </source>
</evidence>
<dbReference type="Gene3D" id="1.10.287.950">
    <property type="entry name" value="Methyl-accepting chemotaxis protein"/>
    <property type="match status" value="1"/>
</dbReference>
<dbReference type="Pfam" id="PF00672">
    <property type="entry name" value="HAMP"/>
    <property type="match status" value="1"/>
</dbReference>
<evidence type="ECO:0000256" key="3">
    <source>
        <dbReference type="ARBA" id="ARBA00023136"/>
    </source>
</evidence>
<dbReference type="PANTHER" id="PTHR32089">
    <property type="entry name" value="METHYL-ACCEPTING CHEMOTAXIS PROTEIN MCPB"/>
    <property type="match status" value="1"/>
</dbReference>
<gene>
    <name evidence="11" type="ORF">SAMN05216389_10589</name>
</gene>
<accession>A0A1I0BLX2</accession>
<dbReference type="Proteomes" id="UP000198618">
    <property type="component" value="Unassembled WGS sequence"/>
</dbReference>
<evidence type="ECO:0000313" key="11">
    <source>
        <dbReference type="EMBL" id="SET07998.1"/>
    </source>
</evidence>
<keyword evidence="4 6" id="KW-0807">Transducer</keyword>
<feature type="domain" description="Methyl-accepting transducer" evidence="9">
    <location>
        <begin position="278"/>
        <end position="514"/>
    </location>
</feature>
<feature type="transmembrane region" description="Helical" evidence="8">
    <location>
        <begin position="183"/>
        <end position="209"/>
    </location>
</feature>
<dbReference type="SUPFAM" id="SSF58104">
    <property type="entry name" value="Methyl-accepting chemotaxis protein (MCP) signaling domain"/>
    <property type="match status" value="1"/>
</dbReference>
<evidence type="ECO:0000256" key="1">
    <source>
        <dbReference type="ARBA" id="ARBA00004236"/>
    </source>
</evidence>
<dbReference type="OrthoDB" id="2168386at2"/>
<keyword evidence="12" id="KW-1185">Reference proteome</keyword>
<dbReference type="Pfam" id="PF12729">
    <property type="entry name" value="4HB_MCP_1"/>
    <property type="match status" value="1"/>
</dbReference>
<feature type="region of interest" description="Disordered" evidence="7">
    <location>
        <begin position="521"/>
        <end position="545"/>
    </location>
</feature>
<dbReference type="CDD" id="cd11386">
    <property type="entry name" value="MCP_signal"/>
    <property type="match status" value="1"/>
</dbReference>
<keyword evidence="3 8" id="KW-0472">Membrane</keyword>
<dbReference type="InterPro" id="IPR004089">
    <property type="entry name" value="MCPsignal_dom"/>
</dbReference>
<feature type="domain" description="HAMP" evidence="10">
    <location>
        <begin position="206"/>
        <end position="259"/>
    </location>
</feature>
<keyword evidence="8" id="KW-1133">Transmembrane helix</keyword>
<dbReference type="InterPro" id="IPR003660">
    <property type="entry name" value="HAMP_dom"/>
</dbReference>
<dbReference type="PROSITE" id="PS50111">
    <property type="entry name" value="CHEMOTAXIS_TRANSDUC_2"/>
    <property type="match status" value="1"/>
</dbReference>
<evidence type="ECO:0000256" key="6">
    <source>
        <dbReference type="PROSITE-ProRule" id="PRU00284"/>
    </source>
</evidence>
<dbReference type="STRING" id="930131.SAMN05216389_10589"/>
<dbReference type="SMART" id="SM00304">
    <property type="entry name" value="HAMP"/>
    <property type="match status" value="1"/>
</dbReference>
<dbReference type="CDD" id="cd06225">
    <property type="entry name" value="HAMP"/>
    <property type="match status" value="1"/>
</dbReference>
<dbReference type="GO" id="GO:0006935">
    <property type="term" value="P:chemotaxis"/>
    <property type="evidence" value="ECO:0007669"/>
    <property type="project" value="InterPro"/>
</dbReference>
<dbReference type="GO" id="GO:0007165">
    <property type="term" value="P:signal transduction"/>
    <property type="evidence" value="ECO:0007669"/>
    <property type="project" value="UniProtKB-KW"/>
</dbReference>